<organism evidence="1 2">
    <name type="scientific">Zophobas morio</name>
    <dbReference type="NCBI Taxonomy" id="2755281"/>
    <lineage>
        <taxon>Eukaryota</taxon>
        <taxon>Metazoa</taxon>
        <taxon>Ecdysozoa</taxon>
        <taxon>Arthropoda</taxon>
        <taxon>Hexapoda</taxon>
        <taxon>Insecta</taxon>
        <taxon>Pterygota</taxon>
        <taxon>Neoptera</taxon>
        <taxon>Endopterygota</taxon>
        <taxon>Coleoptera</taxon>
        <taxon>Polyphaga</taxon>
        <taxon>Cucujiformia</taxon>
        <taxon>Tenebrionidae</taxon>
        <taxon>Zophobas</taxon>
    </lineage>
</organism>
<evidence type="ECO:0000313" key="1">
    <source>
        <dbReference type="EMBL" id="KAJ3658607.1"/>
    </source>
</evidence>
<proteinExistence type="predicted"/>
<dbReference type="AlphaFoldDB" id="A0AA38IK40"/>
<keyword evidence="2" id="KW-1185">Reference proteome</keyword>
<dbReference type="EMBL" id="JALNTZ010000003">
    <property type="protein sequence ID" value="KAJ3658607.1"/>
    <property type="molecule type" value="Genomic_DNA"/>
</dbReference>
<protein>
    <submittedName>
        <fullName evidence="1">Uncharacterized protein</fullName>
    </submittedName>
</protein>
<sequence length="349" mass="39596">MATVNVSPNLDIPADGGVLSNCKHCRKLISKEKVLCVKCFSLFHPGCVKFALQAKNPKCNHEWESSPKIVCNNSEVETEIMYLKELVSVLKSKNNVLEENCALLREKNLYLQSEIMSLKQQRKCVSSDNIIVNPLSTSAKTLKHDNENGIRNAWSAKVNNDTININETISTVSKSSFGHQLENYQTSLMNDIINLDPISTKDDMNISSMEGTDFKLTDKDKTKMVDVIQDDGFKKVIHNKKKVNIIKGKLEGGNLTFKAAIKKRYIYVGNLSLDCKSNAIQDYLMSKFPERNFEVEQLPKRDSARSIAFKITVDEDMFNKLLCEDIWPSGVVIKKFHFFRSIRKDPVMS</sequence>
<dbReference type="Proteomes" id="UP001168821">
    <property type="component" value="Unassembled WGS sequence"/>
</dbReference>
<accession>A0AA38IK40</accession>
<comment type="caution">
    <text evidence="1">The sequence shown here is derived from an EMBL/GenBank/DDBJ whole genome shotgun (WGS) entry which is preliminary data.</text>
</comment>
<name>A0AA38IK40_9CUCU</name>
<evidence type="ECO:0000313" key="2">
    <source>
        <dbReference type="Proteomes" id="UP001168821"/>
    </source>
</evidence>
<reference evidence="1" key="1">
    <citation type="journal article" date="2023" name="G3 (Bethesda)">
        <title>Whole genome assemblies of Zophobas morio and Tenebrio molitor.</title>
        <authorList>
            <person name="Kaur S."/>
            <person name="Stinson S.A."/>
            <person name="diCenzo G.C."/>
        </authorList>
    </citation>
    <scope>NUCLEOTIDE SEQUENCE</scope>
    <source>
        <strain evidence="1">QUZm001</strain>
    </source>
</reference>
<gene>
    <name evidence="1" type="ORF">Zmor_010336</name>
</gene>